<dbReference type="GeneID" id="22577563"/>
<feature type="non-terminal residue" evidence="2">
    <location>
        <position position="1"/>
    </location>
</feature>
<dbReference type="AlphaFoldDB" id="A0A088SG06"/>
<dbReference type="EMBL" id="CP009400">
    <property type="protein sequence ID" value="AIO00727.1"/>
    <property type="molecule type" value="Genomic_DNA"/>
</dbReference>
<feature type="compositionally biased region" description="Basic and acidic residues" evidence="1">
    <location>
        <begin position="7"/>
        <end position="25"/>
    </location>
</feature>
<dbReference type="KEGG" id="lpan:LPMP_311370"/>
<dbReference type="OrthoDB" id="267892at2759"/>
<feature type="region of interest" description="Disordered" evidence="1">
    <location>
        <begin position="1"/>
        <end position="25"/>
    </location>
</feature>
<organism evidence="2">
    <name type="scientific">Leishmania panamensis</name>
    <dbReference type="NCBI Taxonomy" id="5679"/>
    <lineage>
        <taxon>Eukaryota</taxon>
        <taxon>Discoba</taxon>
        <taxon>Euglenozoa</taxon>
        <taxon>Kinetoplastea</taxon>
        <taxon>Metakinetoplastina</taxon>
        <taxon>Trypanosomatida</taxon>
        <taxon>Trypanosomatidae</taxon>
        <taxon>Leishmaniinae</taxon>
        <taxon>Leishmania</taxon>
        <taxon>Leishmania guyanensis species complex</taxon>
    </lineage>
</organism>
<dbReference type="VEuPathDB" id="TriTrypDB:LPMP_311370"/>
<evidence type="ECO:0000256" key="1">
    <source>
        <dbReference type="SAM" id="MobiDB-lite"/>
    </source>
</evidence>
<gene>
    <name evidence="2" type="ORF">LPMP_311370</name>
</gene>
<dbReference type="RefSeq" id="XP_010701527.1">
    <property type="nucleotide sequence ID" value="XM_010703225.1"/>
</dbReference>
<evidence type="ECO:0000313" key="2">
    <source>
        <dbReference type="EMBL" id="AIO00727.1"/>
    </source>
</evidence>
<reference evidence="2" key="1">
    <citation type="journal article" date="2015" name="Sci. Rep.">
        <title>The genome of Leishmania panamensis: insights into genomics of the L. (Viannia) subgenus.</title>
        <authorList>
            <person name="Llanes A."/>
            <person name="Restrepo C.M."/>
            <person name="Vecchio G.D."/>
            <person name="Anguizola F.J."/>
            <person name="Lleonart R."/>
        </authorList>
    </citation>
    <scope>NUCLEOTIDE SEQUENCE [LARGE SCALE GENOMIC DNA]</scope>
    <source>
        <strain evidence="2">MHOM/PA/94/PSC-1</strain>
    </source>
</reference>
<sequence>GARPEHHHHDGARPEHHDHDHDGARLEQLQPCYNCSPYVPSVTLLRAELRVL</sequence>
<protein>
    <submittedName>
        <fullName evidence="2">Uncharacterized protein</fullName>
    </submittedName>
</protein>
<accession>A0A088SG06</accession>
<proteinExistence type="predicted"/>
<name>A0A088SG06_LEIPA</name>